<dbReference type="EC" id="3.-.-.-" evidence="1"/>
<dbReference type="Proteomes" id="UP001149860">
    <property type="component" value="Chromosome"/>
</dbReference>
<organism evidence="1 2">
    <name type="scientific">Lentilactobacillus terminaliae</name>
    <dbReference type="NCBI Taxonomy" id="3003483"/>
    <lineage>
        <taxon>Bacteria</taxon>
        <taxon>Bacillati</taxon>
        <taxon>Bacillota</taxon>
        <taxon>Bacilli</taxon>
        <taxon>Lactobacillales</taxon>
        <taxon>Lactobacillaceae</taxon>
        <taxon>Lentilactobacillus</taxon>
    </lineage>
</organism>
<name>A0ACD5DCS0_9LACO</name>
<gene>
    <name evidence="1" type="ORF">O0236_006435</name>
</gene>
<evidence type="ECO:0000313" key="2">
    <source>
        <dbReference type="Proteomes" id="UP001149860"/>
    </source>
</evidence>
<dbReference type="EMBL" id="CP168151">
    <property type="protein sequence ID" value="XFD39070.1"/>
    <property type="molecule type" value="Genomic_DNA"/>
</dbReference>
<accession>A0ACD5DCS0</accession>
<protein>
    <submittedName>
        <fullName evidence="1">Serine hydrolase domain-containing protein</fullName>
        <ecNumber evidence="1">3.-.-.-</ecNumber>
    </submittedName>
</protein>
<reference evidence="1" key="1">
    <citation type="submission" date="2024-08" db="EMBL/GenBank/DDBJ databases">
        <title>Lentilactobacillus sp. nov., isolated from tree bark.</title>
        <authorList>
            <person name="Phuengjayaem S."/>
            <person name="Tanasupawat S."/>
        </authorList>
    </citation>
    <scope>NUCLEOTIDE SEQUENCE</scope>
    <source>
        <strain evidence="1">SPB1-3</strain>
    </source>
</reference>
<keyword evidence="2" id="KW-1185">Reference proteome</keyword>
<keyword evidence="1" id="KW-0378">Hydrolase</keyword>
<evidence type="ECO:0000313" key="1">
    <source>
        <dbReference type="EMBL" id="XFD39070.1"/>
    </source>
</evidence>
<sequence length="337" mass="38085">MKFDKTIAKIKDGVDKHIVPGASYTVIDGVDHLEGQVGQQELEPTEIPLQPNELYDLASLTKVVGTTNVILQLTSDGQIGLEDSISKYLPEWHSPEVTIRNLLTHTSDIVGYIPHRNELPKEQLIQAELGLSSGDKRSQVLRYQDTNFLFLGWIASRIAGKPIQQLMTERVLRPLKMTETTFNPQDSSQVVPTQIVPKYGLLRGMVHDPKTQILGSDSGAAGMFSTQRDLEKFVRFILGENRDDFKDVLNDKMLAGIYQDQTPTHLGIRSFGWILTYYQQQPIILHTGYTGTLLIIDKQHHRGLVYLSNRVHPQVVGEPFLKYRSELIHTFISESNQ</sequence>
<proteinExistence type="predicted"/>